<dbReference type="InterPro" id="IPR007621">
    <property type="entry name" value="TPM_dom"/>
</dbReference>
<organism evidence="2">
    <name type="scientific">Pseudomonas marincola</name>
    <dbReference type="NCBI Taxonomy" id="437900"/>
    <lineage>
        <taxon>Bacteria</taxon>
        <taxon>Pseudomonadati</taxon>
        <taxon>Pseudomonadota</taxon>
        <taxon>Gammaproteobacteria</taxon>
        <taxon>Pseudomonadales</taxon>
        <taxon>Pseudomonadaceae</taxon>
        <taxon>Pseudomonas</taxon>
    </lineage>
</organism>
<dbReference type="RefSeq" id="WP_090514316.1">
    <property type="nucleotide sequence ID" value="NZ_FPBC01000012.1"/>
</dbReference>
<dbReference type="STRING" id="437900.GCA_001940335_03625"/>
<dbReference type="EMBL" id="LR215729">
    <property type="protein sequence ID" value="VEV96880.1"/>
    <property type="molecule type" value="Genomic_DNA"/>
</dbReference>
<name>A0A1I7DHR6_9PSED</name>
<feature type="domain" description="TPM" evidence="1">
    <location>
        <begin position="29"/>
        <end position="141"/>
    </location>
</feature>
<reference evidence="2" key="1">
    <citation type="submission" date="2019-02" db="EMBL/GenBank/DDBJ databases">
        <authorList>
            <consortium name="Genoscope - CEA"/>
            <person name="William W."/>
        </authorList>
    </citation>
    <scope>NUCLEOTIDE SEQUENCE [LARGE SCALE GENOMIC DNA]</scope>
    <source>
        <strain evidence="2">YSy11</strain>
    </source>
</reference>
<dbReference type="Pfam" id="PF04536">
    <property type="entry name" value="TPM_phosphatase"/>
    <property type="match status" value="1"/>
</dbReference>
<dbReference type="Gene3D" id="3.10.310.50">
    <property type="match status" value="1"/>
</dbReference>
<evidence type="ECO:0000313" key="2">
    <source>
        <dbReference type="EMBL" id="VEV96880.1"/>
    </source>
</evidence>
<sequence>MIEFKRIFSNVFGGWFQLKRCFPKPLLTEIGDAIGAGEAKHIGEVRFAIESRLSFAEVLAGVNSRGRAEQIFAQQGVWDTEHNSGILFYLLLSEHRIEIVADRGVSRYVEQARWDAICQRMCSQFALGNWREGSLAGIAEAHEILGEYLSDPNVPNPNELPNKPIIL</sequence>
<gene>
    <name evidence="2" type="ORF">PMYSY11_1834</name>
</gene>
<evidence type="ECO:0000259" key="1">
    <source>
        <dbReference type="Pfam" id="PF04536"/>
    </source>
</evidence>
<dbReference type="PANTHER" id="PTHR30373:SF8">
    <property type="entry name" value="BLL7265 PROTEIN"/>
    <property type="match status" value="1"/>
</dbReference>
<protein>
    <recommendedName>
        <fullName evidence="1">TPM domain-containing protein</fullName>
    </recommendedName>
</protein>
<proteinExistence type="predicted"/>
<accession>A0A1I7DHR6</accession>
<dbReference type="PANTHER" id="PTHR30373">
    <property type="entry name" value="UPF0603 PROTEIN YGCG"/>
    <property type="match status" value="1"/>
</dbReference>
<dbReference type="AlphaFoldDB" id="A0A1I7DHR6"/>